<dbReference type="Proteomes" id="UP000027192">
    <property type="component" value="Unassembled WGS sequence"/>
</dbReference>
<comment type="caution">
    <text evidence="1">The sequence shown here is derived from an EMBL/GenBank/DDBJ whole genome shotgun (WGS) entry which is preliminary data.</text>
</comment>
<accession>A0A066RMQ5</accession>
<evidence type="ECO:0000313" key="2">
    <source>
        <dbReference type="Proteomes" id="UP000027192"/>
    </source>
</evidence>
<sequence length="102" mass="11798">MRFHPRKGAVIPGLLLMVMTGCTNTESVNTKETSTTSKQRHYIWVDEPGNEVNPLAVKAAKQVCGYETYVDKKYNYQKYQMFLCMEKLGVYYMTVPDLPDYE</sequence>
<reference evidence="1 2" key="1">
    <citation type="submission" date="2014-04" db="EMBL/GenBank/DDBJ databases">
        <title>Draft genome sequence of Photobacterium halotolerans S2753: a solonamide, ngercheumicin and holomycin producer.</title>
        <authorList>
            <person name="Machado H.R."/>
            <person name="Gram L."/>
        </authorList>
    </citation>
    <scope>NUCLEOTIDE SEQUENCE [LARGE SCALE GENOMIC DNA]</scope>
    <source>
        <strain evidence="1 2">S2753</strain>
    </source>
</reference>
<gene>
    <name evidence="1" type="ORF">EA58_11450</name>
</gene>
<proteinExistence type="predicted"/>
<evidence type="ECO:0000313" key="1">
    <source>
        <dbReference type="EMBL" id="KDM91629.1"/>
    </source>
</evidence>
<dbReference type="AlphaFoldDB" id="A0A066RMQ5"/>
<dbReference type="PROSITE" id="PS51257">
    <property type="entry name" value="PROKAR_LIPOPROTEIN"/>
    <property type="match status" value="1"/>
</dbReference>
<protein>
    <recommendedName>
        <fullName evidence="3">Lipoprotein</fullName>
    </recommendedName>
</protein>
<keyword evidence="2" id="KW-1185">Reference proteome</keyword>
<evidence type="ECO:0008006" key="3">
    <source>
        <dbReference type="Google" id="ProtNLM"/>
    </source>
</evidence>
<dbReference type="STRING" id="1654360.EA58_11450"/>
<name>A0A066RMQ5_9GAMM</name>
<dbReference type="EMBL" id="JMIB01000021">
    <property type="protein sequence ID" value="KDM91629.1"/>
    <property type="molecule type" value="Genomic_DNA"/>
</dbReference>
<dbReference type="RefSeq" id="WP_036752383.1">
    <property type="nucleotide sequence ID" value="NZ_JAGSGC010000006.1"/>
</dbReference>
<organism evidence="1 2">
    <name type="scientific">Photobacterium galatheae</name>
    <dbReference type="NCBI Taxonomy" id="1654360"/>
    <lineage>
        <taxon>Bacteria</taxon>
        <taxon>Pseudomonadati</taxon>
        <taxon>Pseudomonadota</taxon>
        <taxon>Gammaproteobacteria</taxon>
        <taxon>Vibrionales</taxon>
        <taxon>Vibrionaceae</taxon>
        <taxon>Photobacterium</taxon>
    </lineage>
</organism>